<protein>
    <submittedName>
        <fullName evidence="1">Uncharacterized protein</fullName>
    </submittedName>
</protein>
<dbReference type="AlphaFoldDB" id="T1IJ02"/>
<dbReference type="Proteomes" id="UP000014500">
    <property type="component" value="Unassembled WGS sequence"/>
</dbReference>
<accession>T1IJ02</accession>
<reference evidence="2" key="1">
    <citation type="submission" date="2011-05" db="EMBL/GenBank/DDBJ databases">
        <authorList>
            <person name="Richards S.R."/>
            <person name="Qu J."/>
            <person name="Jiang H."/>
            <person name="Jhangiani S.N."/>
            <person name="Agravi P."/>
            <person name="Goodspeed R."/>
            <person name="Gross S."/>
            <person name="Mandapat C."/>
            <person name="Jackson L."/>
            <person name="Mathew T."/>
            <person name="Pu L."/>
            <person name="Thornton R."/>
            <person name="Saada N."/>
            <person name="Wilczek-Boney K.B."/>
            <person name="Lee S."/>
            <person name="Kovar C."/>
            <person name="Wu Y."/>
            <person name="Scherer S.E."/>
            <person name="Worley K.C."/>
            <person name="Muzny D.M."/>
            <person name="Gibbs R."/>
        </authorList>
    </citation>
    <scope>NUCLEOTIDE SEQUENCE</scope>
    <source>
        <strain evidence="2">Brora</strain>
    </source>
</reference>
<name>T1IJ02_STRMM</name>
<dbReference type="HOGENOM" id="CLU_2486181_0_0_1"/>
<dbReference type="EMBL" id="JH430219">
    <property type="status" value="NOT_ANNOTATED_CDS"/>
    <property type="molecule type" value="Genomic_DNA"/>
</dbReference>
<dbReference type="EnsemblMetazoa" id="SMAR000857-RA">
    <property type="protein sequence ID" value="SMAR000857-PA"/>
    <property type="gene ID" value="SMAR000857"/>
</dbReference>
<proteinExistence type="predicted"/>
<sequence>MYQHFFETKGHMMDWDKAHIIIEEKRKLEREILEAYFIAIGANQGTYMNGNVGLKGAEWMCTLDNVNIMLTDSATNANKVEFATMKD</sequence>
<keyword evidence="2" id="KW-1185">Reference proteome</keyword>
<reference evidence="1" key="2">
    <citation type="submission" date="2015-02" db="UniProtKB">
        <authorList>
            <consortium name="EnsemblMetazoa"/>
        </authorList>
    </citation>
    <scope>IDENTIFICATION</scope>
</reference>
<evidence type="ECO:0000313" key="2">
    <source>
        <dbReference type="Proteomes" id="UP000014500"/>
    </source>
</evidence>
<evidence type="ECO:0000313" key="1">
    <source>
        <dbReference type="EnsemblMetazoa" id="SMAR000857-PA"/>
    </source>
</evidence>
<organism evidence="1 2">
    <name type="scientific">Strigamia maritima</name>
    <name type="common">European centipede</name>
    <name type="synonym">Geophilus maritimus</name>
    <dbReference type="NCBI Taxonomy" id="126957"/>
    <lineage>
        <taxon>Eukaryota</taxon>
        <taxon>Metazoa</taxon>
        <taxon>Ecdysozoa</taxon>
        <taxon>Arthropoda</taxon>
        <taxon>Myriapoda</taxon>
        <taxon>Chilopoda</taxon>
        <taxon>Pleurostigmophora</taxon>
        <taxon>Geophilomorpha</taxon>
        <taxon>Linotaeniidae</taxon>
        <taxon>Strigamia</taxon>
    </lineage>
</organism>